<proteinExistence type="predicted"/>
<name>A0A6J6H935_9ZZZZ</name>
<protein>
    <submittedName>
        <fullName evidence="1">Unannotated protein</fullName>
    </submittedName>
</protein>
<gene>
    <name evidence="1" type="ORF">UFOPK1835_00915</name>
</gene>
<accession>A0A6J6H935</accession>
<sequence>MKMRFFGSEGIEIGNEMAAYPVHVDKRLHPHLLLEHGLVAADRVGVACPRNRLVGNTE</sequence>
<organism evidence="1">
    <name type="scientific">freshwater metagenome</name>
    <dbReference type="NCBI Taxonomy" id="449393"/>
    <lineage>
        <taxon>unclassified sequences</taxon>
        <taxon>metagenomes</taxon>
        <taxon>ecological metagenomes</taxon>
    </lineage>
</organism>
<reference evidence="1" key="1">
    <citation type="submission" date="2020-05" db="EMBL/GenBank/DDBJ databases">
        <authorList>
            <person name="Chiriac C."/>
            <person name="Salcher M."/>
            <person name="Ghai R."/>
            <person name="Kavagutti S V."/>
        </authorList>
    </citation>
    <scope>NUCLEOTIDE SEQUENCE</scope>
</reference>
<dbReference type="AlphaFoldDB" id="A0A6J6H935"/>
<evidence type="ECO:0000313" key="1">
    <source>
        <dbReference type="EMBL" id="CAB4608339.1"/>
    </source>
</evidence>
<dbReference type="EMBL" id="CAEZUP010000032">
    <property type="protein sequence ID" value="CAB4608339.1"/>
    <property type="molecule type" value="Genomic_DNA"/>
</dbReference>